<dbReference type="GO" id="GO:0020037">
    <property type="term" value="F:heme binding"/>
    <property type="evidence" value="ECO:0007669"/>
    <property type="project" value="InterPro"/>
</dbReference>
<keyword evidence="4" id="KW-0349">Heme</keyword>
<organism evidence="7 8">
    <name type="scientific">Mizuhopecten yessoensis</name>
    <name type="common">Japanese scallop</name>
    <name type="synonym">Patinopecten yessoensis</name>
    <dbReference type="NCBI Taxonomy" id="6573"/>
    <lineage>
        <taxon>Eukaryota</taxon>
        <taxon>Metazoa</taxon>
        <taxon>Spiralia</taxon>
        <taxon>Lophotrochozoa</taxon>
        <taxon>Mollusca</taxon>
        <taxon>Bivalvia</taxon>
        <taxon>Autobranchia</taxon>
        <taxon>Pteriomorphia</taxon>
        <taxon>Pectinida</taxon>
        <taxon>Pectinoidea</taxon>
        <taxon>Pectinidae</taxon>
        <taxon>Mizuhopecten</taxon>
    </lineage>
</organism>
<accession>A0A210PU98</accession>
<evidence type="ECO:0000313" key="7">
    <source>
        <dbReference type="EMBL" id="OWF40024.1"/>
    </source>
</evidence>
<dbReference type="InterPro" id="IPR010255">
    <property type="entry name" value="Haem_peroxidase_sf"/>
</dbReference>
<dbReference type="Gene3D" id="1.10.640.10">
    <property type="entry name" value="Haem peroxidase domain superfamily, animal type"/>
    <property type="match status" value="1"/>
</dbReference>
<evidence type="ECO:0000256" key="1">
    <source>
        <dbReference type="ARBA" id="ARBA00004613"/>
    </source>
</evidence>
<dbReference type="PANTHER" id="PTHR11475:SF134">
    <property type="entry name" value="LD42267P"/>
    <property type="match status" value="1"/>
</dbReference>
<keyword evidence="8" id="KW-1185">Reference proteome</keyword>
<reference evidence="7 8" key="1">
    <citation type="journal article" date="2017" name="Nat. Ecol. Evol.">
        <title>Scallop genome provides insights into evolution of bilaterian karyotype and development.</title>
        <authorList>
            <person name="Wang S."/>
            <person name="Zhang J."/>
            <person name="Jiao W."/>
            <person name="Li J."/>
            <person name="Xun X."/>
            <person name="Sun Y."/>
            <person name="Guo X."/>
            <person name="Huan P."/>
            <person name="Dong B."/>
            <person name="Zhang L."/>
            <person name="Hu X."/>
            <person name="Sun X."/>
            <person name="Wang J."/>
            <person name="Zhao C."/>
            <person name="Wang Y."/>
            <person name="Wang D."/>
            <person name="Huang X."/>
            <person name="Wang R."/>
            <person name="Lv J."/>
            <person name="Li Y."/>
            <person name="Zhang Z."/>
            <person name="Liu B."/>
            <person name="Lu W."/>
            <person name="Hui Y."/>
            <person name="Liang J."/>
            <person name="Zhou Z."/>
            <person name="Hou R."/>
            <person name="Li X."/>
            <person name="Liu Y."/>
            <person name="Li H."/>
            <person name="Ning X."/>
            <person name="Lin Y."/>
            <person name="Zhao L."/>
            <person name="Xing Q."/>
            <person name="Dou J."/>
            <person name="Li Y."/>
            <person name="Mao J."/>
            <person name="Guo H."/>
            <person name="Dou H."/>
            <person name="Li T."/>
            <person name="Mu C."/>
            <person name="Jiang W."/>
            <person name="Fu Q."/>
            <person name="Fu X."/>
            <person name="Miao Y."/>
            <person name="Liu J."/>
            <person name="Yu Q."/>
            <person name="Li R."/>
            <person name="Liao H."/>
            <person name="Li X."/>
            <person name="Kong Y."/>
            <person name="Jiang Z."/>
            <person name="Chourrout D."/>
            <person name="Li R."/>
            <person name="Bao Z."/>
        </authorList>
    </citation>
    <scope>NUCLEOTIDE SEQUENCE [LARGE SCALE GENOMIC DNA]</scope>
    <source>
        <strain evidence="7 8">PY_sf001</strain>
    </source>
</reference>
<dbReference type="OrthoDB" id="823504at2759"/>
<dbReference type="PRINTS" id="PR00457">
    <property type="entry name" value="ANPEROXIDASE"/>
</dbReference>
<keyword evidence="3 6" id="KW-0732">Signal</keyword>
<protein>
    <submittedName>
        <fullName evidence="7">Peroxidasin</fullName>
    </submittedName>
</protein>
<keyword evidence="2" id="KW-0964">Secreted</keyword>
<dbReference type="InterPro" id="IPR037120">
    <property type="entry name" value="Haem_peroxidase_sf_animal"/>
</dbReference>
<evidence type="ECO:0000256" key="4">
    <source>
        <dbReference type="PIRSR" id="PIRSR619791-2"/>
    </source>
</evidence>
<dbReference type="PANTHER" id="PTHR11475">
    <property type="entry name" value="OXIDASE/PEROXIDASE"/>
    <property type="match status" value="1"/>
</dbReference>
<comment type="subcellular location">
    <subcellularLocation>
        <location evidence="1">Secreted</location>
    </subcellularLocation>
</comment>
<evidence type="ECO:0000256" key="3">
    <source>
        <dbReference type="ARBA" id="ARBA00022729"/>
    </source>
</evidence>
<proteinExistence type="predicted"/>
<evidence type="ECO:0000256" key="2">
    <source>
        <dbReference type="ARBA" id="ARBA00022525"/>
    </source>
</evidence>
<dbReference type="CDD" id="cd09823">
    <property type="entry name" value="peroxinectin_like"/>
    <property type="match status" value="1"/>
</dbReference>
<dbReference type="SUPFAM" id="SSF48113">
    <property type="entry name" value="Heme-dependent peroxidases"/>
    <property type="match status" value="1"/>
</dbReference>
<sequence length="689" mass="77409">MFWRAFMLAAACSLAYANSPEDDSSLEETIEQLVRFVNDNAHENHLVNQELRRRHTTEKSMKSRRMIRKMKWSTPEIRAKEEASLKSLDATKQLMDLTGLSLRDLQDTEEIVSEWKKQTTACPTHQVDCSSASNKFRSADGSCNNLVQPWFGSAATAQERFLPPLYDDGVSSPRTLGKKGQPLPSPRKVSNSVFKSSIEKKETELSLMVMAWGQFLDHDITLTPASSGSETSATDCCRNVSTALPECFPIAIPSDDLHFTRTKCMDFVRSAAVTDACSPNHREQFNAITAFVDGSNVYGSSVAQMNELRAFRNGLLATSTVTSSLPPAGDPHSCLINSNPDFCIKAGDVRANVIPHLGANHVLLFREHNRIATILSAMNNGWNDERVFQETRKIISGILQQISYYEWLPSILSPFHLSKFDLLSSNQDPYRSRTNPSIRNGFAVAAMRFGHSLIPANECYLLRDYVTWEVEKPIQQTFFSPSLVIQNAGQDVPKLARWVIANNSMKADRIFEPGVRNLLFLDSNGSSFDLGSLNIQRGRDHGVPPYVEYRKLFGLKKPKSFNKLTDHNSYAKGLLKDVYDSVKDIDLFAGGMSERKVPNGHLGPVFTELIGRQFRDIKLGDRFWFERPSPEGFPPAQRDEIRKMTLAKVMCTNFGMDLVTKDVFHIQSTINPLTTCNSIPDIDLTLWKE</sequence>
<evidence type="ECO:0000256" key="6">
    <source>
        <dbReference type="SAM" id="SignalP"/>
    </source>
</evidence>
<feature type="binding site" description="axial binding residue" evidence="4">
    <location>
        <position position="451"/>
    </location>
    <ligand>
        <name>heme b</name>
        <dbReference type="ChEBI" id="CHEBI:60344"/>
    </ligand>
    <ligandPart>
        <name>Fe</name>
        <dbReference type="ChEBI" id="CHEBI:18248"/>
    </ligandPart>
</feature>
<dbReference type="AlphaFoldDB" id="A0A210PU98"/>
<dbReference type="Proteomes" id="UP000242188">
    <property type="component" value="Unassembled WGS sequence"/>
</dbReference>
<evidence type="ECO:0000313" key="8">
    <source>
        <dbReference type="Proteomes" id="UP000242188"/>
    </source>
</evidence>
<evidence type="ECO:0000256" key="5">
    <source>
        <dbReference type="SAM" id="MobiDB-lite"/>
    </source>
</evidence>
<name>A0A210PU98_MIZYE</name>
<comment type="caution">
    <text evidence="7">The sequence shown here is derived from an EMBL/GenBank/DDBJ whole genome shotgun (WGS) entry which is preliminary data.</text>
</comment>
<dbReference type="PROSITE" id="PS50292">
    <property type="entry name" value="PEROXIDASE_3"/>
    <property type="match status" value="1"/>
</dbReference>
<feature type="region of interest" description="Disordered" evidence="5">
    <location>
        <begin position="172"/>
        <end position="191"/>
    </location>
</feature>
<gene>
    <name evidence="7" type="ORF">KP79_PYT19713</name>
</gene>
<dbReference type="FunFam" id="1.10.640.10:FF:000003">
    <property type="entry name" value="chorion peroxidase"/>
    <property type="match status" value="1"/>
</dbReference>
<dbReference type="GO" id="GO:0006979">
    <property type="term" value="P:response to oxidative stress"/>
    <property type="evidence" value="ECO:0007669"/>
    <property type="project" value="InterPro"/>
</dbReference>
<dbReference type="Pfam" id="PF03098">
    <property type="entry name" value="An_peroxidase"/>
    <property type="match status" value="1"/>
</dbReference>
<dbReference type="InterPro" id="IPR019791">
    <property type="entry name" value="Haem_peroxidase_animal"/>
</dbReference>
<dbReference type="GO" id="GO:0005576">
    <property type="term" value="C:extracellular region"/>
    <property type="evidence" value="ECO:0007669"/>
    <property type="project" value="UniProtKB-SubCell"/>
</dbReference>
<dbReference type="EMBL" id="NEDP02005493">
    <property type="protein sequence ID" value="OWF40024.1"/>
    <property type="molecule type" value="Genomic_DNA"/>
</dbReference>
<feature type="signal peptide" evidence="6">
    <location>
        <begin position="1"/>
        <end position="17"/>
    </location>
</feature>
<dbReference type="GO" id="GO:0046872">
    <property type="term" value="F:metal ion binding"/>
    <property type="evidence" value="ECO:0007669"/>
    <property type="project" value="UniProtKB-KW"/>
</dbReference>
<dbReference type="GO" id="GO:0004601">
    <property type="term" value="F:peroxidase activity"/>
    <property type="evidence" value="ECO:0007669"/>
    <property type="project" value="InterPro"/>
</dbReference>
<feature type="chain" id="PRO_5013030054" evidence="6">
    <location>
        <begin position="18"/>
        <end position="689"/>
    </location>
</feature>
<keyword evidence="4" id="KW-0479">Metal-binding</keyword>
<keyword evidence="4" id="KW-0408">Iron</keyword>